<dbReference type="InterPro" id="IPR027417">
    <property type="entry name" value="P-loop_NTPase"/>
</dbReference>
<dbReference type="PROSITE" id="PS00211">
    <property type="entry name" value="ABC_TRANSPORTER_1"/>
    <property type="match status" value="1"/>
</dbReference>
<evidence type="ECO:0000256" key="6">
    <source>
        <dbReference type="ARBA" id="ARBA00022840"/>
    </source>
</evidence>
<evidence type="ECO:0000256" key="7">
    <source>
        <dbReference type="ARBA" id="ARBA00022989"/>
    </source>
</evidence>
<feature type="non-terminal residue" evidence="12">
    <location>
        <position position="1"/>
    </location>
</feature>
<feature type="transmembrane region" description="Helical" evidence="9">
    <location>
        <begin position="76"/>
        <end position="98"/>
    </location>
</feature>
<feature type="transmembrane region" description="Helical" evidence="9">
    <location>
        <begin position="6"/>
        <end position="22"/>
    </location>
</feature>
<dbReference type="AlphaFoldDB" id="A0A9D9GQV1"/>
<evidence type="ECO:0000256" key="4">
    <source>
        <dbReference type="ARBA" id="ARBA00022692"/>
    </source>
</evidence>
<keyword evidence="4 9" id="KW-0812">Transmembrane</keyword>
<evidence type="ECO:0000256" key="5">
    <source>
        <dbReference type="ARBA" id="ARBA00022741"/>
    </source>
</evidence>
<reference evidence="12" key="2">
    <citation type="journal article" date="2021" name="PeerJ">
        <title>Extensive microbial diversity within the chicken gut microbiome revealed by metagenomics and culture.</title>
        <authorList>
            <person name="Gilroy R."/>
            <person name="Ravi A."/>
            <person name="Getino M."/>
            <person name="Pursley I."/>
            <person name="Horton D.L."/>
            <person name="Alikhan N.F."/>
            <person name="Baker D."/>
            <person name="Gharbi K."/>
            <person name="Hall N."/>
            <person name="Watson M."/>
            <person name="Adriaenssens E.M."/>
            <person name="Foster-Nyarko E."/>
            <person name="Jarju S."/>
            <person name="Secka A."/>
            <person name="Antonio M."/>
            <person name="Oren A."/>
            <person name="Chaudhuri R.R."/>
            <person name="La Ragione R."/>
            <person name="Hildebrand F."/>
            <person name="Pallen M.J."/>
        </authorList>
    </citation>
    <scope>NUCLEOTIDE SEQUENCE</scope>
    <source>
        <strain evidence="12">1748</strain>
    </source>
</reference>
<accession>A0A9D9GQV1</accession>
<feature type="domain" description="ABC transporter" evidence="10">
    <location>
        <begin position="172"/>
        <end position="406"/>
    </location>
</feature>
<dbReference type="EMBL" id="JADING010000049">
    <property type="protein sequence ID" value="MBO8414173.1"/>
    <property type="molecule type" value="Genomic_DNA"/>
</dbReference>
<dbReference type="SMART" id="SM00382">
    <property type="entry name" value="AAA"/>
    <property type="match status" value="1"/>
</dbReference>
<dbReference type="GO" id="GO:0005524">
    <property type="term" value="F:ATP binding"/>
    <property type="evidence" value="ECO:0007669"/>
    <property type="project" value="UniProtKB-KW"/>
</dbReference>
<gene>
    <name evidence="12" type="ORF">IAC78_01650</name>
</gene>
<evidence type="ECO:0000313" key="12">
    <source>
        <dbReference type="EMBL" id="MBO8414173.1"/>
    </source>
</evidence>
<evidence type="ECO:0000259" key="11">
    <source>
        <dbReference type="PROSITE" id="PS50929"/>
    </source>
</evidence>
<dbReference type="GO" id="GO:0005886">
    <property type="term" value="C:plasma membrane"/>
    <property type="evidence" value="ECO:0007669"/>
    <property type="project" value="UniProtKB-SubCell"/>
</dbReference>
<feature type="transmembrane region" description="Helical" evidence="9">
    <location>
        <begin position="110"/>
        <end position="137"/>
    </location>
</feature>
<reference evidence="12" key="1">
    <citation type="submission" date="2020-10" db="EMBL/GenBank/DDBJ databases">
        <authorList>
            <person name="Gilroy R."/>
        </authorList>
    </citation>
    <scope>NUCLEOTIDE SEQUENCE</scope>
    <source>
        <strain evidence="12">1748</strain>
    </source>
</reference>
<evidence type="ECO:0000256" key="3">
    <source>
        <dbReference type="ARBA" id="ARBA00022475"/>
    </source>
</evidence>
<comment type="subcellular location">
    <subcellularLocation>
        <location evidence="1">Cell membrane</location>
        <topology evidence="1">Multi-pass membrane protein</topology>
    </subcellularLocation>
</comment>
<evidence type="ECO:0000259" key="10">
    <source>
        <dbReference type="PROSITE" id="PS50893"/>
    </source>
</evidence>
<dbReference type="GO" id="GO:0016887">
    <property type="term" value="F:ATP hydrolysis activity"/>
    <property type="evidence" value="ECO:0007669"/>
    <property type="project" value="InterPro"/>
</dbReference>
<dbReference type="GO" id="GO:0015421">
    <property type="term" value="F:ABC-type oligopeptide transporter activity"/>
    <property type="evidence" value="ECO:0007669"/>
    <property type="project" value="TreeGrafter"/>
</dbReference>
<sequence>AVAIVLLIIGIGVIMGLTIPKFKIMQKQTDIINGLTQENLTGLRVVRAFNGESYQEKKFNKANVELTKTQLFTGRVMGLMSPLMIIVMNGLTLAIYWIGSLLANKGSADYATITSFTMLATQIVMSFMMLIMMFIFWPRASVAANRINEILDMENSIKDPETEKEFISEGTVEFKDVSFKYPDADEYVLEHISFKANKGETVAFIGSTGSGKSTLINLVNRLYDASDGEVLVDGVNVKDVKQKTLRSKIGFVPQKGQLFSGTILSNIGFGKDIDVEKAEHCASIACASEFIEKMDGKYLAPIAQGGTNVSGGQRQRLCIARAIAIDPEIFVFDDSFSALDFKTDKQVRQNLAKEEKGKTKLIVAQRIGTIMDADKIVVLQEGKMVGIGTHNELLNNCPVYKEIALSQLSKEELGLE</sequence>
<name>A0A9D9GQV1_9BACL</name>
<protein>
    <submittedName>
        <fullName evidence="12">ABC transporter ATP-binding protein</fullName>
    </submittedName>
</protein>
<dbReference type="InterPro" id="IPR036640">
    <property type="entry name" value="ABC1_TM_sf"/>
</dbReference>
<keyword evidence="5" id="KW-0547">Nucleotide-binding</keyword>
<comment type="caution">
    <text evidence="12">The sequence shown here is derived from an EMBL/GenBank/DDBJ whole genome shotgun (WGS) entry which is preliminary data.</text>
</comment>
<evidence type="ECO:0000256" key="9">
    <source>
        <dbReference type="SAM" id="Phobius"/>
    </source>
</evidence>
<dbReference type="InterPro" id="IPR003439">
    <property type="entry name" value="ABC_transporter-like_ATP-bd"/>
</dbReference>
<keyword evidence="3" id="KW-1003">Cell membrane</keyword>
<dbReference type="Proteomes" id="UP000823629">
    <property type="component" value="Unassembled WGS sequence"/>
</dbReference>
<dbReference type="Pfam" id="PF00005">
    <property type="entry name" value="ABC_tran"/>
    <property type="match status" value="1"/>
</dbReference>
<organism evidence="12 13">
    <name type="scientific">Candidatus Scatoplasma merdavium</name>
    <dbReference type="NCBI Taxonomy" id="2840932"/>
    <lineage>
        <taxon>Bacteria</taxon>
        <taxon>Bacillati</taxon>
        <taxon>Bacillota</taxon>
        <taxon>Bacilli</taxon>
        <taxon>Bacillales</taxon>
        <taxon>Candidatus Scatoplasma</taxon>
    </lineage>
</organism>
<dbReference type="PROSITE" id="PS50893">
    <property type="entry name" value="ABC_TRANSPORTER_2"/>
    <property type="match status" value="1"/>
</dbReference>
<dbReference type="FunFam" id="3.40.50.300:FF:000854">
    <property type="entry name" value="Multidrug ABC transporter ATP-binding protein"/>
    <property type="match status" value="1"/>
</dbReference>
<keyword evidence="7 9" id="KW-1133">Transmembrane helix</keyword>
<keyword evidence="2" id="KW-0813">Transport</keyword>
<dbReference type="SUPFAM" id="SSF90123">
    <property type="entry name" value="ABC transporter transmembrane region"/>
    <property type="match status" value="1"/>
</dbReference>
<evidence type="ECO:0000256" key="8">
    <source>
        <dbReference type="ARBA" id="ARBA00023136"/>
    </source>
</evidence>
<dbReference type="PROSITE" id="PS50929">
    <property type="entry name" value="ABC_TM1F"/>
    <property type="match status" value="1"/>
</dbReference>
<dbReference type="InterPro" id="IPR039421">
    <property type="entry name" value="Type_1_exporter"/>
</dbReference>
<dbReference type="InterPro" id="IPR003593">
    <property type="entry name" value="AAA+_ATPase"/>
</dbReference>
<dbReference type="InterPro" id="IPR011527">
    <property type="entry name" value="ABC1_TM_dom"/>
</dbReference>
<feature type="domain" description="ABC transmembrane type-1" evidence="11">
    <location>
        <begin position="1"/>
        <end position="139"/>
    </location>
</feature>
<proteinExistence type="predicted"/>
<evidence type="ECO:0000256" key="1">
    <source>
        <dbReference type="ARBA" id="ARBA00004651"/>
    </source>
</evidence>
<dbReference type="Gene3D" id="3.40.50.300">
    <property type="entry name" value="P-loop containing nucleotide triphosphate hydrolases"/>
    <property type="match status" value="1"/>
</dbReference>
<dbReference type="Pfam" id="PF00664">
    <property type="entry name" value="ABC_membrane"/>
    <property type="match status" value="1"/>
</dbReference>
<dbReference type="PANTHER" id="PTHR43394">
    <property type="entry name" value="ATP-DEPENDENT PERMEASE MDL1, MITOCHONDRIAL"/>
    <property type="match status" value="1"/>
</dbReference>
<dbReference type="SUPFAM" id="SSF52540">
    <property type="entry name" value="P-loop containing nucleoside triphosphate hydrolases"/>
    <property type="match status" value="1"/>
</dbReference>
<dbReference type="Gene3D" id="1.20.1560.10">
    <property type="entry name" value="ABC transporter type 1, transmembrane domain"/>
    <property type="match status" value="1"/>
</dbReference>
<dbReference type="PANTHER" id="PTHR43394:SF1">
    <property type="entry name" value="ATP-BINDING CASSETTE SUB-FAMILY B MEMBER 10, MITOCHONDRIAL"/>
    <property type="match status" value="1"/>
</dbReference>
<dbReference type="InterPro" id="IPR017871">
    <property type="entry name" value="ABC_transporter-like_CS"/>
</dbReference>
<dbReference type="CDD" id="cd18548">
    <property type="entry name" value="ABC_6TM_Tm287_like"/>
    <property type="match status" value="1"/>
</dbReference>
<keyword evidence="8 9" id="KW-0472">Membrane</keyword>
<evidence type="ECO:0000313" key="13">
    <source>
        <dbReference type="Proteomes" id="UP000823629"/>
    </source>
</evidence>
<keyword evidence="6 12" id="KW-0067">ATP-binding</keyword>
<evidence type="ECO:0000256" key="2">
    <source>
        <dbReference type="ARBA" id="ARBA00022448"/>
    </source>
</evidence>